<dbReference type="AlphaFoldDB" id="D5GCC3"/>
<dbReference type="Proteomes" id="UP000006911">
    <property type="component" value="Unassembled WGS sequence"/>
</dbReference>
<organism evidence="2 3">
    <name type="scientific">Tuber melanosporum (strain Mel28)</name>
    <name type="common">Perigord black truffle</name>
    <dbReference type="NCBI Taxonomy" id="656061"/>
    <lineage>
        <taxon>Eukaryota</taxon>
        <taxon>Fungi</taxon>
        <taxon>Dikarya</taxon>
        <taxon>Ascomycota</taxon>
        <taxon>Pezizomycotina</taxon>
        <taxon>Pezizomycetes</taxon>
        <taxon>Pezizales</taxon>
        <taxon>Tuberaceae</taxon>
        <taxon>Tuber</taxon>
    </lineage>
</organism>
<proteinExistence type="predicted"/>
<keyword evidence="1" id="KW-1133">Transmembrane helix</keyword>
<keyword evidence="1" id="KW-0812">Transmembrane</keyword>
<dbReference type="HOGENOM" id="CLU_2544252_0_0_1"/>
<dbReference type="GeneID" id="9184843"/>
<reference evidence="2 3" key="1">
    <citation type="journal article" date="2010" name="Nature">
        <title>Perigord black truffle genome uncovers evolutionary origins and mechanisms of symbiosis.</title>
        <authorList>
            <person name="Martin F."/>
            <person name="Kohler A."/>
            <person name="Murat C."/>
            <person name="Balestrini R."/>
            <person name="Coutinho P.M."/>
            <person name="Jaillon O."/>
            <person name="Montanini B."/>
            <person name="Morin E."/>
            <person name="Noel B."/>
            <person name="Percudani R."/>
            <person name="Porcel B."/>
            <person name="Rubini A."/>
            <person name="Amicucci A."/>
            <person name="Amselem J."/>
            <person name="Anthouard V."/>
            <person name="Arcioni S."/>
            <person name="Artiguenave F."/>
            <person name="Aury J.M."/>
            <person name="Ballario P."/>
            <person name="Bolchi A."/>
            <person name="Brenna A."/>
            <person name="Brun A."/>
            <person name="Buee M."/>
            <person name="Cantarel B."/>
            <person name="Chevalier G."/>
            <person name="Couloux A."/>
            <person name="Da Silva C."/>
            <person name="Denoeud F."/>
            <person name="Duplessis S."/>
            <person name="Ghignone S."/>
            <person name="Hilselberger B."/>
            <person name="Iotti M."/>
            <person name="Marcais B."/>
            <person name="Mello A."/>
            <person name="Miranda M."/>
            <person name="Pacioni G."/>
            <person name="Quesneville H."/>
            <person name="Riccioni C."/>
            <person name="Ruotolo R."/>
            <person name="Splivallo R."/>
            <person name="Stocchi V."/>
            <person name="Tisserant E."/>
            <person name="Viscomi A.R."/>
            <person name="Zambonelli A."/>
            <person name="Zampieri E."/>
            <person name="Henrissat B."/>
            <person name="Lebrun M.H."/>
            <person name="Paolocci F."/>
            <person name="Bonfante P."/>
            <person name="Ottonello S."/>
            <person name="Wincker P."/>
        </authorList>
    </citation>
    <scope>NUCLEOTIDE SEQUENCE [LARGE SCALE GENOMIC DNA]</scope>
    <source>
        <strain evidence="2 3">Mel28</strain>
    </source>
</reference>
<accession>D5GCC3</accession>
<keyword evidence="3" id="KW-1185">Reference proteome</keyword>
<name>D5GCC3_TUBMM</name>
<dbReference type="EMBL" id="FN430109">
    <property type="protein sequence ID" value="CAZ82166.1"/>
    <property type="molecule type" value="Genomic_DNA"/>
</dbReference>
<evidence type="ECO:0000313" key="2">
    <source>
        <dbReference type="EMBL" id="CAZ82166.1"/>
    </source>
</evidence>
<sequence>MRRGYGDWCALLEKTSPCSIVDAVVIGALHFLFLSGGYFGTRGGICLQCRRVILLGDTVTLPRLLLRPSLTINANRILKLNPH</sequence>
<dbReference type="InParanoid" id="D5GCC3"/>
<evidence type="ECO:0000256" key="1">
    <source>
        <dbReference type="SAM" id="Phobius"/>
    </source>
</evidence>
<dbReference type="RefSeq" id="XP_002837975.1">
    <property type="nucleotide sequence ID" value="XM_002837929.1"/>
</dbReference>
<feature type="transmembrane region" description="Helical" evidence="1">
    <location>
        <begin position="20"/>
        <end position="41"/>
    </location>
</feature>
<gene>
    <name evidence="2" type="ORF">GSTUM_00005813001</name>
</gene>
<dbReference type="KEGG" id="tml:GSTUM_00005813001"/>
<evidence type="ECO:0000313" key="3">
    <source>
        <dbReference type="Proteomes" id="UP000006911"/>
    </source>
</evidence>
<protein>
    <submittedName>
        <fullName evidence="2">(Perigord truffle) hypothetical protein</fullName>
    </submittedName>
</protein>
<keyword evidence="1" id="KW-0472">Membrane</keyword>